<dbReference type="InterPro" id="IPR003343">
    <property type="entry name" value="Big_2"/>
</dbReference>
<feature type="domain" description="BIG2" evidence="2">
    <location>
        <begin position="403"/>
        <end position="487"/>
    </location>
</feature>
<gene>
    <name evidence="3" type="ORF">LEP1GSC036_3355</name>
</gene>
<dbReference type="InterPro" id="IPR008964">
    <property type="entry name" value="Invasin/intimin_cell_adhesion"/>
</dbReference>
<protein>
    <submittedName>
        <fullName evidence="3">Bacterial Ig-like domain, group 2</fullName>
    </submittedName>
</protein>
<dbReference type="EMBL" id="AFLV02000038">
    <property type="protein sequence ID" value="EKR64703.1"/>
    <property type="molecule type" value="Genomic_DNA"/>
</dbReference>
<feature type="domain" description="BIG2" evidence="2">
    <location>
        <begin position="675"/>
        <end position="760"/>
    </location>
</feature>
<dbReference type="SUPFAM" id="SSF49373">
    <property type="entry name" value="Invasin/intimin cell-adhesion fragments"/>
    <property type="match status" value="4"/>
</dbReference>
<keyword evidence="1" id="KW-0732">Signal</keyword>
<dbReference type="InterPro" id="IPR014755">
    <property type="entry name" value="Cu-Rt/internalin_Ig-like"/>
</dbReference>
<evidence type="ECO:0000313" key="3">
    <source>
        <dbReference type="EMBL" id="EKR64703.1"/>
    </source>
</evidence>
<feature type="domain" description="BIG2" evidence="2">
    <location>
        <begin position="227"/>
        <end position="308"/>
    </location>
</feature>
<feature type="domain" description="BIG2" evidence="2">
    <location>
        <begin position="856"/>
        <end position="941"/>
    </location>
</feature>
<feature type="domain" description="BIG2" evidence="2">
    <location>
        <begin position="765"/>
        <end position="850"/>
    </location>
</feature>
<dbReference type="Proteomes" id="UP000001338">
    <property type="component" value="Unassembled WGS sequence"/>
</dbReference>
<feature type="domain" description="BIG2" evidence="2">
    <location>
        <begin position="138"/>
        <end position="222"/>
    </location>
</feature>
<evidence type="ECO:0000256" key="1">
    <source>
        <dbReference type="ARBA" id="ARBA00022729"/>
    </source>
</evidence>
<evidence type="ECO:0000313" key="4">
    <source>
        <dbReference type="Proteomes" id="UP000001338"/>
    </source>
</evidence>
<accession>A0A828Z3Z9</accession>
<dbReference type="Gene3D" id="2.60.40.1220">
    <property type="match status" value="1"/>
</dbReference>
<dbReference type="FunFam" id="2.60.40.1080:FF:000001">
    <property type="entry name" value="Bacterial Ig-like domain, group 2"/>
    <property type="match status" value="11"/>
</dbReference>
<organism evidence="3 4">
    <name type="scientific">Leptospira weilii str. 2006001853</name>
    <dbReference type="NCBI Taxonomy" id="1001589"/>
    <lineage>
        <taxon>Bacteria</taxon>
        <taxon>Pseudomonadati</taxon>
        <taxon>Spirochaetota</taxon>
        <taxon>Spirochaetia</taxon>
        <taxon>Leptospirales</taxon>
        <taxon>Leptospiraceae</taxon>
        <taxon>Leptospira</taxon>
    </lineage>
</organism>
<reference evidence="3 4" key="1">
    <citation type="submission" date="2012-10" db="EMBL/GenBank/DDBJ databases">
        <authorList>
            <person name="Harkins D.M."/>
            <person name="Durkin A.S."/>
            <person name="Brinkac L.M."/>
            <person name="Haft D.H."/>
            <person name="Selengut J.D."/>
            <person name="Sanka R."/>
            <person name="DePew J."/>
            <person name="Purushe J."/>
            <person name="Whelen A.C."/>
            <person name="Vinetz J.M."/>
            <person name="Sutton G.G."/>
            <person name="Nierman W.C."/>
            <person name="Fouts D.E."/>
        </authorList>
    </citation>
    <scope>NUCLEOTIDE SEQUENCE [LARGE SCALE GENOMIC DNA]</scope>
    <source>
        <strain evidence="3 4">2006001853</strain>
    </source>
</reference>
<dbReference type="Gene3D" id="2.60.40.1080">
    <property type="match status" value="12"/>
</dbReference>
<dbReference type="SMART" id="SM00635">
    <property type="entry name" value="BID_2"/>
    <property type="match status" value="12"/>
</dbReference>
<feature type="domain" description="BIG2" evidence="2">
    <location>
        <begin position="313"/>
        <end position="398"/>
    </location>
</feature>
<feature type="domain" description="BIG2" evidence="2">
    <location>
        <begin position="1037"/>
        <end position="1123"/>
    </location>
</feature>
<sequence length="1915" mass="200947">MKKIFSISIFLSLFFQGCMVWPLVVGAVGLSAGNKGGNNNPFLLLLGIASDPVITRIELSAQDSSIAKGTSTALQVTAIFDDGTNMDITDSTSIVSDSQAIVEVQGNRSRGISLGSSTLQAEYKGLYSQLQITVRSATLNSIQVTSLDQDSLPKGLNRQFSAIGIFSDGSHQDLSNDPLTIWSSSDPSLVRVNDSGLASGVNLGTAHIHASFGSKRGSATMTVGSATLSSIEIAPINSNLPLGKKQQLVATGIYSDNSNKDISSLVTWDILDNTIATIQPKGVVETVSTGSTTVLASIGSSVGSTTLNVVSASLVSISVSSVNSSKAKGLKENFIATGIFSDNSSLDITNQVTWSSSDRNILTVSNASGSHGLGSALNQGAVKVIASVGGIEGSADFTVTQASLVSISVSPILPSMPKGLTQQFKATGIFTDNSKQDLTSSVTWTSSSKALSVSNVSGREGMGQAVAVGSATITAKLGTTSGKTTIKVAPAVLASIQISPMNTTTLAKGLRKNFSARGIYSDNSSSDITSSVTWFSSDPSVAVVDNVLLYKGEVRGEKIGTTNIKAALGKVSSPTVELSVTAAELVSIEISPYLSVTAKGLTKNFKATGTFTDYSTQDITEQVTWKSSDTEIISIENAVGSKGLAHMLKQGDSDITATLGSISSSPKLAMVTSPTIVSVAVTPSNPSVAKGLTYQFKATATYTDNSTGDITSAVSWSSSDSNKALVSNDILSGGLVTAIASGSANITARYENLSGSSTLNVTPATLTSIEVTPIPSSVAKGLTEQFTATGIYSDKSTQDLTQVVTWTSSDSSRVAIENTAGKKGLALASTLGSSNIKATYNSIQSSPVSMTVTEAKLASITVSPESTSKALGLTQQFKAKGTFTDGSERDITDLVTWFSSKPLVAYTINAGENRGLAVAHSVGATEIHAYYDSVESNSVNFKVTSSELVSIEISPENGDLMKGFRRQYTAFGVYSDGNLQDISNSVTWSSSNTSSVSISNAVGSKGKATALQVGTSKITATYRSVSRTTDLNVSAPILSSIVVSPTKPNVESTSKTKFFAVGVYSDGTKRDLTSSVTWFSSSTNHASVSNASKSKGLVVAGSGTGYSTITATYGSISGNTLLIVNKYNKAVPTVKSVASLSPTTIRVVYSEFVNNKEALKLSNYKVVDSSALVGICSNNADFKRNSQTRDFSLKSISGAGDTFTITLSGSQNSNKAYTLLVNRPGIHDRSYAPKSLGCPNNADFMGKEQLKLTNAVCNSVNRVIVSFSKPLYTGKDIAKSAECSNASECKSRYKFAGVSSLGDVTSAKVLNGKVCGGAPADPSKVCLTHTLLQSGGHYTVIAANRLDGDGFDNDVWGAISDSSGQENLQSSPKDRANFVGCGGSPVNFADGPVISDPFGDGSSFGSLTNYNYQVYLGPNRKGNQAVRFRYDGTSPESVFFSFAKDAVGEQSSNTALSGISANYVTMGHAGCTRNSADIVAGCGPDNEDGRGVFATGSLGGRPHMFVAGSKSLGGLDYLYYSSNADAGLDFKYIDMGTITGALTAGASSIAVFDNRVYVGFAKKNNRSNAPDFGRITFHTSDSTRCVIGSNCDATDGQRGSRFRIDRMPYFGGESLDDEYKGRVGSTARFIRTLAAGNNGNKLDQLGGSTANWGYYVGIDSLFVFKEKLYAANGGFPNSLHNGSIIRSKSANPAACEGKNRCSGWEDAAPRSNSKWHNSPNNNWFSLELVRDRDLIPADKAFSQFAEFNGRMYVTRTICVTSEDRSGLRKSLQTVKGCTDGSYTNRRPQLWKCDPTLSGNKSTCDSGDWSVVGDNGTGFTNFGNVSNHSMTMVVANGSYLYVGFDNENGIQIWRTNLQNPGSSSDGWEQVGGDGLGDVTNRQIYSGITVPKLSLNYVYVSAGGGNRPVKVYRQQNK</sequence>
<evidence type="ECO:0000259" key="2">
    <source>
        <dbReference type="SMART" id="SM00635"/>
    </source>
</evidence>
<feature type="domain" description="BIG2" evidence="2">
    <location>
        <begin position="584"/>
        <end position="669"/>
    </location>
</feature>
<feature type="domain" description="BIG2" evidence="2">
    <location>
        <begin position="53"/>
        <end position="133"/>
    </location>
</feature>
<feature type="domain" description="BIG2" evidence="2">
    <location>
        <begin position="947"/>
        <end position="1032"/>
    </location>
</feature>
<dbReference type="RefSeq" id="WP_004499504.1">
    <property type="nucleotide sequence ID" value="NZ_AFLV02000038.1"/>
</dbReference>
<name>A0A828Z3Z9_9LEPT</name>
<dbReference type="Pfam" id="PF02368">
    <property type="entry name" value="Big_2"/>
    <property type="match status" value="7"/>
</dbReference>
<feature type="domain" description="BIG2" evidence="2">
    <location>
        <begin position="492"/>
        <end position="578"/>
    </location>
</feature>
<dbReference type="PROSITE" id="PS51257">
    <property type="entry name" value="PROKAR_LIPOPROTEIN"/>
    <property type="match status" value="1"/>
</dbReference>
<proteinExistence type="predicted"/>
<comment type="caution">
    <text evidence="3">The sequence shown here is derived from an EMBL/GenBank/DDBJ whole genome shotgun (WGS) entry which is preliminary data.</text>
</comment>